<name>A0AAN7AJJ3_9PEZI</name>
<accession>A0AAN7AJJ3</accession>
<proteinExistence type="predicted"/>
<feature type="chain" id="PRO_5042953572" evidence="1">
    <location>
        <begin position="23"/>
        <end position="243"/>
    </location>
</feature>
<evidence type="ECO:0000256" key="1">
    <source>
        <dbReference type="SAM" id="SignalP"/>
    </source>
</evidence>
<feature type="signal peptide" evidence="1">
    <location>
        <begin position="1"/>
        <end position="22"/>
    </location>
</feature>
<sequence>MSYIRLSTRALVLFALSLGVTANPINVLDARAPADCSLVRCRENTTCAVLAGTAVCVPDAPQGEVCGHIVCAKGLTCCNASCGTCVKPGMMCTQQVCERSAEPAPAPAAAAPKGEVCGNTVCAEGLTCCNASCGMCVKPGMMCTQQICESPVVELPAPTPVTCGPTVCPLGQECCNSSCGYCVAPGKGCTKELCAAPSSSPLSTQVKCGKTLCAQGNVCCNSSCGICTPPGGVCTQQFCNLQE</sequence>
<keyword evidence="3" id="KW-1185">Reference proteome</keyword>
<evidence type="ECO:0000313" key="3">
    <source>
        <dbReference type="Proteomes" id="UP001302126"/>
    </source>
</evidence>
<organism evidence="2 3">
    <name type="scientific">Podospora australis</name>
    <dbReference type="NCBI Taxonomy" id="1536484"/>
    <lineage>
        <taxon>Eukaryota</taxon>
        <taxon>Fungi</taxon>
        <taxon>Dikarya</taxon>
        <taxon>Ascomycota</taxon>
        <taxon>Pezizomycotina</taxon>
        <taxon>Sordariomycetes</taxon>
        <taxon>Sordariomycetidae</taxon>
        <taxon>Sordariales</taxon>
        <taxon>Podosporaceae</taxon>
        <taxon>Podospora</taxon>
    </lineage>
</organism>
<dbReference type="AlphaFoldDB" id="A0AAN7AJJ3"/>
<evidence type="ECO:0000313" key="2">
    <source>
        <dbReference type="EMBL" id="KAK4187945.1"/>
    </source>
</evidence>
<comment type="caution">
    <text evidence="2">The sequence shown here is derived from an EMBL/GenBank/DDBJ whole genome shotgun (WGS) entry which is preliminary data.</text>
</comment>
<dbReference type="Proteomes" id="UP001302126">
    <property type="component" value="Unassembled WGS sequence"/>
</dbReference>
<reference evidence="2" key="2">
    <citation type="submission" date="2023-05" db="EMBL/GenBank/DDBJ databases">
        <authorList>
            <consortium name="Lawrence Berkeley National Laboratory"/>
            <person name="Steindorff A."/>
            <person name="Hensen N."/>
            <person name="Bonometti L."/>
            <person name="Westerberg I."/>
            <person name="Brannstrom I.O."/>
            <person name="Guillou S."/>
            <person name="Cros-Aarteil S."/>
            <person name="Calhoun S."/>
            <person name="Haridas S."/>
            <person name="Kuo A."/>
            <person name="Mondo S."/>
            <person name="Pangilinan J."/>
            <person name="Riley R."/>
            <person name="Labutti K."/>
            <person name="Andreopoulos B."/>
            <person name="Lipzen A."/>
            <person name="Chen C."/>
            <person name="Yanf M."/>
            <person name="Daum C."/>
            <person name="Ng V."/>
            <person name="Clum A."/>
            <person name="Ohm R."/>
            <person name="Martin F."/>
            <person name="Silar P."/>
            <person name="Natvig D."/>
            <person name="Lalanne C."/>
            <person name="Gautier V."/>
            <person name="Ament-Velasquez S.L."/>
            <person name="Kruys A."/>
            <person name="Hutchinson M.I."/>
            <person name="Powell A.J."/>
            <person name="Barry K."/>
            <person name="Miller A.N."/>
            <person name="Grigoriev I.V."/>
            <person name="Debuchy R."/>
            <person name="Gladieux P."/>
            <person name="Thoren M.H."/>
            <person name="Johannesson H."/>
        </authorList>
    </citation>
    <scope>NUCLEOTIDE SEQUENCE</scope>
    <source>
        <strain evidence="2">PSN309</strain>
    </source>
</reference>
<dbReference type="EMBL" id="MU864395">
    <property type="protein sequence ID" value="KAK4187945.1"/>
    <property type="molecule type" value="Genomic_DNA"/>
</dbReference>
<gene>
    <name evidence="2" type="ORF">QBC35DRAFT_434078</name>
</gene>
<protein>
    <submittedName>
        <fullName evidence="2">Uncharacterized protein</fullName>
    </submittedName>
</protein>
<reference evidence="2" key="1">
    <citation type="journal article" date="2023" name="Mol. Phylogenet. Evol.">
        <title>Genome-scale phylogeny and comparative genomics of the fungal order Sordariales.</title>
        <authorList>
            <person name="Hensen N."/>
            <person name="Bonometti L."/>
            <person name="Westerberg I."/>
            <person name="Brannstrom I.O."/>
            <person name="Guillou S."/>
            <person name="Cros-Aarteil S."/>
            <person name="Calhoun S."/>
            <person name="Haridas S."/>
            <person name="Kuo A."/>
            <person name="Mondo S."/>
            <person name="Pangilinan J."/>
            <person name="Riley R."/>
            <person name="LaButti K."/>
            <person name="Andreopoulos B."/>
            <person name="Lipzen A."/>
            <person name="Chen C."/>
            <person name="Yan M."/>
            <person name="Daum C."/>
            <person name="Ng V."/>
            <person name="Clum A."/>
            <person name="Steindorff A."/>
            <person name="Ohm R.A."/>
            <person name="Martin F."/>
            <person name="Silar P."/>
            <person name="Natvig D.O."/>
            <person name="Lalanne C."/>
            <person name="Gautier V."/>
            <person name="Ament-Velasquez S.L."/>
            <person name="Kruys A."/>
            <person name="Hutchinson M.I."/>
            <person name="Powell A.J."/>
            <person name="Barry K."/>
            <person name="Miller A.N."/>
            <person name="Grigoriev I.V."/>
            <person name="Debuchy R."/>
            <person name="Gladieux P."/>
            <person name="Hiltunen Thoren M."/>
            <person name="Johannesson H."/>
        </authorList>
    </citation>
    <scope>NUCLEOTIDE SEQUENCE</scope>
    <source>
        <strain evidence="2">PSN309</strain>
    </source>
</reference>
<keyword evidence="1" id="KW-0732">Signal</keyword>